<dbReference type="Proteomes" id="UP000811619">
    <property type="component" value="Unassembled WGS sequence"/>
</dbReference>
<dbReference type="PANTHER" id="PTHR42047:SF1">
    <property type="entry name" value="PROTEIN, PUTATIVE (AFU_ORTHOLOGUE AFUA_6G03560)-RELATED"/>
    <property type="match status" value="1"/>
</dbReference>
<sequence>MKQSLSLAAVVTALLSVVAPLATADPGPVTLTAVLPGSDIDGRPINASGGKFFVGKPTSSYCPPEVDVLGDCPKGKDTALWVNNDSSTASLAVVVPGGQQVYIGPDNALAFTRPHSAYIPPGSSTTGFQIQENQLVTPSRRIVACKVAALGVWQIFAPLRTSDVPLRGLCIDIWVVTNPTKDLVWEYI</sequence>
<dbReference type="EMBL" id="SRPY01001353">
    <property type="protein sequence ID" value="KAG5913366.1"/>
    <property type="molecule type" value="Genomic_DNA"/>
</dbReference>
<comment type="caution">
    <text evidence="2">The sequence shown here is derived from an EMBL/GenBank/DDBJ whole genome shotgun (WGS) entry which is preliminary data.</text>
</comment>
<gene>
    <name evidence="2" type="ORF">E4U42_001243</name>
</gene>
<proteinExistence type="predicted"/>
<name>A0A8K0NF82_9HYPO</name>
<feature type="chain" id="PRO_5035437729" evidence="1">
    <location>
        <begin position="25"/>
        <end position="188"/>
    </location>
</feature>
<dbReference type="OrthoDB" id="5430620at2759"/>
<reference evidence="2" key="1">
    <citation type="journal article" date="2020" name="bioRxiv">
        <title>Whole genome comparisons of ergot fungi reveals the divergence and evolution of species within the genus Claviceps are the result of varying mechanisms driving genome evolution and host range expansion.</title>
        <authorList>
            <person name="Wyka S.A."/>
            <person name="Mondo S.J."/>
            <person name="Liu M."/>
            <person name="Dettman J."/>
            <person name="Nalam V."/>
            <person name="Broders K.D."/>
        </authorList>
    </citation>
    <scope>NUCLEOTIDE SEQUENCE</scope>
    <source>
        <strain evidence="2">CCC 489</strain>
    </source>
</reference>
<evidence type="ECO:0000313" key="3">
    <source>
        <dbReference type="Proteomes" id="UP000811619"/>
    </source>
</evidence>
<dbReference type="PANTHER" id="PTHR42047">
    <property type="entry name" value="PROTEIN, PUTATIVE (AFU_ORTHOLOGUE AFUA_6G03560)-RELATED"/>
    <property type="match status" value="1"/>
</dbReference>
<protein>
    <submittedName>
        <fullName evidence="2">Uncharacterized protein</fullName>
    </submittedName>
</protein>
<dbReference type="AlphaFoldDB" id="A0A8K0NF82"/>
<evidence type="ECO:0000256" key="1">
    <source>
        <dbReference type="SAM" id="SignalP"/>
    </source>
</evidence>
<evidence type="ECO:0000313" key="2">
    <source>
        <dbReference type="EMBL" id="KAG5913366.1"/>
    </source>
</evidence>
<keyword evidence="3" id="KW-1185">Reference proteome</keyword>
<dbReference type="InterPro" id="IPR052820">
    <property type="entry name" value="PhiA_domain"/>
</dbReference>
<feature type="signal peptide" evidence="1">
    <location>
        <begin position="1"/>
        <end position="24"/>
    </location>
</feature>
<keyword evidence="1" id="KW-0732">Signal</keyword>
<organism evidence="2 3">
    <name type="scientific">Claviceps africana</name>
    <dbReference type="NCBI Taxonomy" id="83212"/>
    <lineage>
        <taxon>Eukaryota</taxon>
        <taxon>Fungi</taxon>
        <taxon>Dikarya</taxon>
        <taxon>Ascomycota</taxon>
        <taxon>Pezizomycotina</taxon>
        <taxon>Sordariomycetes</taxon>
        <taxon>Hypocreomycetidae</taxon>
        <taxon>Hypocreales</taxon>
        <taxon>Clavicipitaceae</taxon>
        <taxon>Claviceps</taxon>
    </lineage>
</organism>
<accession>A0A8K0NF82</accession>